<feature type="binding site" description="axial binding residue" evidence="8">
    <location>
        <position position="51"/>
    </location>
    <ligand>
        <name>heme b</name>
        <dbReference type="ChEBI" id="CHEBI:60344"/>
    </ligand>
    <ligandPart>
        <name>Fe</name>
        <dbReference type="ChEBI" id="CHEBI:18248"/>
    </ligandPart>
</feature>
<dbReference type="GO" id="GO:0005509">
    <property type="term" value="F:calcium ion binding"/>
    <property type="evidence" value="ECO:0007669"/>
    <property type="project" value="InterPro"/>
</dbReference>
<gene>
    <name evidence="11" type="ORF">NQ318_007001</name>
</gene>
<sequence length="665" mass="76490">MNLMYLSQNIIAYEYIPAFIGEQLPPYEGYKPNVHPGITHAFQSAAFRFGHSLIPPGLYRRDAQCNYRKTSMGHLALRLCSTWWDSNDILTTSSLEELLMGMTSQLAEREDSFLCSDVRDKLFGPMEFSRRDLGALNIMRGRDNGLPDYNTIRAYYNLPKVKDWKDINPKLFEDKPELLRLLVGAYSNNLDNVDVYVGGMLESYGRPGELFREVIKEQFTRLRAADRFWFENEASGSHHSQGNELVYIYACVFLGFVPILCAGAGYGVVKLQNRRRRRLKIKQEELRNGDCKLPVDTMIVHEWLHANHKRVVKVKFGPDVAINMIGRKGEKLRTVNLKNVDSVMVEESLDVTAKKKPMILLHVPKDHDLVLELDSIGSKKKFLTKLELFLTSNKKSLVCTQIAREIMLAKAETRQRREKKLEHFFREAYALTFGLRPGERRRRSDATVDGEVVTVMRTSLTKSEFASALGMKPDAVFVKKMFNIVDKDGDGRISFQEFLDTVVLFSRGKTEDKLRIIFDMCDNDGNGVIDKGELSEMLRSLVEIARTTSLSDDHVTELIDVMFQDAGLQHKDFLTYNDFKLMMKEYKGDFVAIGLDCKGAKQNFLDTSTNVARMTSFHIEPSVDVEKNYLRLKWDSITTFLEENRQNIFYLFLFYVVTISERRVL</sequence>
<keyword evidence="12" id="KW-1185">Reference proteome</keyword>
<keyword evidence="9" id="KW-0812">Transmembrane</keyword>
<comment type="catalytic activity">
    <reaction evidence="7">
        <text>NADPH + O2 + H(+) = H2O2 + NADP(+)</text>
        <dbReference type="Rhea" id="RHEA:11260"/>
        <dbReference type="ChEBI" id="CHEBI:15378"/>
        <dbReference type="ChEBI" id="CHEBI:15379"/>
        <dbReference type="ChEBI" id="CHEBI:16240"/>
        <dbReference type="ChEBI" id="CHEBI:57783"/>
        <dbReference type="ChEBI" id="CHEBI:58349"/>
        <dbReference type="EC" id="1.6.3.1"/>
    </reaction>
</comment>
<dbReference type="PROSITE" id="PS50292">
    <property type="entry name" value="PEROXIDASE_3"/>
    <property type="match status" value="1"/>
</dbReference>
<dbReference type="CDD" id="cd00051">
    <property type="entry name" value="EFh"/>
    <property type="match status" value="1"/>
</dbReference>
<dbReference type="SUPFAM" id="SSF48113">
    <property type="entry name" value="Heme-dependent peroxidases"/>
    <property type="match status" value="1"/>
</dbReference>
<comment type="catalytic activity">
    <reaction evidence="6">
        <text>NADH + O2 + H(+) = H2O2 + NAD(+)</text>
        <dbReference type="Rhea" id="RHEA:11264"/>
        <dbReference type="ChEBI" id="CHEBI:15378"/>
        <dbReference type="ChEBI" id="CHEBI:15379"/>
        <dbReference type="ChEBI" id="CHEBI:16240"/>
        <dbReference type="ChEBI" id="CHEBI:57540"/>
        <dbReference type="ChEBI" id="CHEBI:57945"/>
        <dbReference type="EC" id="1.6.3.1"/>
    </reaction>
</comment>
<dbReference type="PROSITE" id="PS00018">
    <property type="entry name" value="EF_HAND_1"/>
    <property type="match status" value="2"/>
</dbReference>
<dbReference type="GO" id="GO:0042744">
    <property type="term" value="P:hydrogen peroxide catabolic process"/>
    <property type="evidence" value="ECO:0007669"/>
    <property type="project" value="UniProtKB-KW"/>
</dbReference>
<evidence type="ECO:0000256" key="3">
    <source>
        <dbReference type="ARBA" id="ARBA00022559"/>
    </source>
</evidence>
<keyword evidence="9" id="KW-0472">Membrane</keyword>
<reference evidence="11" key="1">
    <citation type="journal article" date="2023" name="Insect Mol. Biol.">
        <title>Genome sequencing provides insights into the evolution of gene families encoding plant cell wall-degrading enzymes in longhorned beetles.</title>
        <authorList>
            <person name="Shin N.R."/>
            <person name="Okamura Y."/>
            <person name="Kirsch R."/>
            <person name="Pauchet Y."/>
        </authorList>
    </citation>
    <scope>NUCLEOTIDE SEQUENCE</scope>
    <source>
        <strain evidence="11">AMC_N1</strain>
    </source>
</reference>
<accession>A0AAV8XHR3</accession>
<comment type="similarity">
    <text evidence="1">In the N-terminal section; belongs to the peroxidase family.</text>
</comment>
<dbReference type="PRINTS" id="PR00450">
    <property type="entry name" value="RECOVERIN"/>
</dbReference>
<dbReference type="InterPro" id="IPR010255">
    <property type="entry name" value="Haem_peroxidase_sf"/>
</dbReference>
<evidence type="ECO:0000313" key="12">
    <source>
        <dbReference type="Proteomes" id="UP001162162"/>
    </source>
</evidence>
<dbReference type="InterPro" id="IPR011992">
    <property type="entry name" value="EF-hand-dom_pair"/>
</dbReference>
<dbReference type="Gene3D" id="1.10.238.10">
    <property type="entry name" value="EF-hand"/>
    <property type="match status" value="1"/>
</dbReference>
<name>A0AAV8XHR3_9CUCU</name>
<dbReference type="SMART" id="SM00054">
    <property type="entry name" value="EFh"/>
    <property type="match status" value="3"/>
</dbReference>
<dbReference type="EC" id="1.6.3.1" evidence="2"/>
<dbReference type="InterPro" id="IPR018247">
    <property type="entry name" value="EF_Hand_1_Ca_BS"/>
</dbReference>
<evidence type="ECO:0000256" key="5">
    <source>
        <dbReference type="ARBA" id="ARBA00023324"/>
    </source>
</evidence>
<dbReference type="SUPFAM" id="SSF47473">
    <property type="entry name" value="EF-hand"/>
    <property type="match status" value="1"/>
</dbReference>
<dbReference type="PANTHER" id="PTHR11475">
    <property type="entry name" value="OXIDASE/PEROXIDASE"/>
    <property type="match status" value="1"/>
</dbReference>
<dbReference type="InterPro" id="IPR002048">
    <property type="entry name" value="EF_hand_dom"/>
</dbReference>
<feature type="transmembrane region" description="Helical" evidence="9">
    <location>
        <begin position="246"/>
        <end position="269"/>
    </location>
</feature>
<organism evidence="11 12">
    <name type="scientific">Aromia moschata</name>
    <dbReference type="NCBI Taxonomy" id="1265417"/>
    <lineage>
        <taxon>Eukaryota</taxon>
        <taxon>Metazoa</taxon>
        <taxon>Ecdysozoa</taxon>
        <taxon>Arthropoda</taxon>
        <taxon>Hexapoda</taxon>
        <taxon>Insecta</taxon>
        <taxon>Pterygota</taxon>
        <taxon>Neoptera</taxon>
        <taxon>Endopterygota</taxon>
        <taxon>Coleoptera</taxon>
        <taxon>Polyphaga</taxon>
        <taxon>Cucujiformia</taxon>
        <taxon>Chrysomeloidea</taxon>
        <taxon>Cerambycidae</taxon>
        <taxon>Cerambycinae</taxon>
        <taxon>Callichromatini</taxon>
        <taxon>Aromia</taxon>
    </lineage>
</organism>
<comment type="caution">
    <text evidence="11">The sequence shown here is derived from an EMBL/GenBank/DDBJ whole genome shotgun (WGS) entry which is preliminary data.</text>
</comment>
<keyword evidence="8" id="KW-0479">Metal-binding</keyword>
<dbReference type="Pfam" id="PF13499">
    <property type="entry name" value="EF-hand_7"/>
    <property type="match status" value="1"/>
</dbReference>
<dbReference type="InterPro" id="IPR019791">
    <property type="entry name" value="Haem_peroxidase_animal"/>
</dbReference>
<dbReference type="PANTHER" id="PTHR11475:SF144">
    <property type="entry name" value="NAD(P)H OXIDASE (H2O2-FORMING)"/>
    <property type="match status" value="1"/>
</dbReference>
<proteinExistence type="inferred from homology"/>
<dbReference type="Pfam" id="PF03098">
    <property type="entry name" value="An_peroxidase"/>
    <property type="match status" value="1"/>
</dbReference>
<keyword evidence="4" id="KW-0106">Calcium</keyword>
<dbReference type="Gene3D" id="1.10.640.10">
    <property type="entry name" value="Haem peroxidase domain superfamily, animal type"/>
    <property type="match status" value="1"/>
</dbReference>
<evidence type="ECO:0000256" key="9">
    <source>
        <dbReference type="SAM" id="Phobius"/>
    </source>
</evidence>
<dbReference type="InterPro" id="IPR037120">
    <property type="entry name" value="Haem_peroxidase_sf_animal"/>
</dbReference>
<dbReference type="GO" id="GO:0006979">
    <property type="term" value="P:response to oxidative stress"/>
    <property type="evidence" value="ECO:0007669"/>
    <property type="project" value="InterPro"/>
</dbReference>
<evidence type="ECO:0000313" key="11">
    <source>
        <dbReference type="EMBL" id="KAJ8938141.1"/>
    </source>
</evidence>
<evidence type="ECO:0000256" key="6">
    <source>
        <dbReference type="ARBA" id="ARBA00047455"/>
    </source>
</evidence>
<dbReference type="Proteomes" id="UP001162162">
    <property type="component" value="Unassembled WGS sequence"/>
</dbReference>
<dbReference type="GO" id="GO:0016174">
    <property type="term" value="F:NAD(P)H oxidase H2O2-forming activity"/>
    <property type="evidence" value="ECO:0007669"/>
    <property type="project" value="UniProtKB-EC"/>
</dbReference>
<keyword evidence="3" id="KW-0575">Peroxidase</keyword>
<dbReference type="AlphaFoldDB" id="A0AAV8XHR3"/>
<dbReference type="PROSITE" id="PS50222">
    <property type="entry name" value="EF_HAND_2"/>
    <property type="match status" value="2"/>
</dbReference>
<dbReference type="Pfam" id="PF00036">
    <property type="entry name" value="EF-hand_1"/>
    <property type="match status" value="1"/>
</dbReference>
<evidence type="ECO:0000256" key="8">
    <source>
        <dbReference type="PIRSR" id="PIRSR619791-2"/>
    </source>
</evidence>
<dbReference type="GO" id="GO:0020037">
    <property type="term" value="F:heme binding"/>
    <property type="evidence" value="ECO:0007669"/>
    <property type="project" value="InterPro"/>
</dbReference>
<keyword evidence="5" id="KW-0376">Hydrogen peroxide</keyword>
<evidence type="ECO:0000256" key="7">
    <source>
        <dbReference type="ARBA" id="ARBA00048762"/>
    </source>
</evidence>
<keyword evidence="8" id="KW-0408">Iron</keyword>
<dbReference type="EMBL" id="JAPWTK010000581">
    <property type="protein sequence ID" value="KAJ8938141.1"/>
    <property type="molecule type" value="Genomic_DNA"/>
</dbReference>
<evidence type="ECO:0000259" key="10">
    <source>
        <dbReference type="PROSITE" id="PS50222"/>
    </source>
</evidence>
<keyword evidence="9" id="KW-1133">Transmembrane helix</keyword>
<feature type="domain" description="EF-hand" evidence="10">
    <location>
        <begin position="473"/>
        <end position="508"/>
    </location>
</feature>
<evidence type="ECO:0000256" key="1">
    <source>
        <dbReference type="ARBA" id="ARBA00005644"/>
    </source>
</evidence>
<dbReference type="GO" id="GO:0004601">
    <property type="term" value="F:peroxidase activity"/>
    <property type="evidence" value="ECO:0007669"/>
    <property type="project" value="UniProtKB-KW"/>
</dbReference>
<keyword evidence="3" id="KW-0560">Oxidoreductase</keyword>
<evidence type="ECO:0000256" key="2">
    <source>
        <dbReference type="ARBA" id="ARBA00012698"/>
    </source>
</evidence>
<feature type="domain" description="EF-hand" evidence="10">
    <location>
        <begin position="509"/>
        <end position="544"/>
    </location>
</feature>
<protein>
    <recommendedName>
        <fullName evidence="2">NAD(P)H oxidase (H2O2-forming)</fullName>
        <ecNumber evidence="2">1.6.3.1</ecNumber>
    </recommendedName>
</protein>
<keyword evidence="8" id="KW-0349">Heme</keyword>
<evidence type="ECO:0000256" key="4">
    <source>
        <dbReference type="ARBA" id="ARBA00022837"/>
    </source>
</evidence>